<dbReference type="InterPro" id="IPR029044">
    <property type="entry name" value="Nucleotide-diphossugar_trans"/>
</dbReference>
<evidence type="ECO:0000313" key="2">
    <source>
        <dbReference type="Proteomes" id="UP000250870"/>
    </source>
</evidence>
<dbReference type="Proteomes" id="UP000250870">
    <property type="component" value="Unassembled WGS sequence"/>
</dbReference>
<keyword evidence="1" id="KW-0808">Transferase</keyword>
<dbReference type="RefSeq" id="WP_113025371.1">
    <property type="nucleotide sequence ID" value="NZ_CAWNWQ010000008.1"/>
</dbReference>
<dbReference type="Gene3D" id="3.90.550.10">
    <property type="entry name" value="Spore Coat Polysaccharide Biosynthesis Protein SpsA, Chain A"/>
    <property type="match status" value="1"/>
</dbReference>
<sequence>MKTYSFIFARGGSKGLPRKNIKLFSGKPLIIWSIEIANNCSSIDKVFVSTDDEEIAKIANNAGAEVIIRPKELATDTSSEWDAWCHAVNFVINKYGTFDLFISLPATSPLRSVIDVNNAINKLKETQADICLAVTPSNRSPYFNMVKINHFGFTELLIRTDSAPYRRQDSPKTYDLTTVVYVTSPNYILNKKSIFEGNVVSIEVPKERSIDIDDILDFRFAELLFNESPE</sequence>
<name>A0A329VHZ7_9GAMM</name>
<protein>
    <submittedName>
        <fullName evidence="1">Acylneuraminate cytidylyltransferase</fullName>
    </submittedName>
</protein>
<evidence type="ECO:0000313" key="1">
    <source>
        <dbReference type="EMBL" id="RAW91548.1"/>
    </source>
</evidence>
<comment type="caution">
    <text evidence="1">The sequence shown here is derived from an EMBL/GenBank/DDBJ whole genome shotgun (WGS) entry which is preliminary data.</text>
</comment>
<proteinExistence type="predicted"/>
<dbReference type="InterPro" id="IPR003329">
    <property type="entry name" value="Cytidylyl_trans"/>
</dbReference>
<reference evidence="1 2" key="1">
    <citation type="journal article" date="2018" name="Int. J. Syst. Evol. Microbiol.">
        <title>Whole-genome-based revisit of Photorhabdus phylogeny: proposal for the elevation of most Photorhabdus subspecies to the species level and description of one novel species Photorhabdus bodei sp. nov., and one novel subspecies Photorhabdus laumondii subsp. clarkei subsp. nov.</title>
        <authorList>
            <person name="Machado R.A.R."/>
            <person name="Wuthrich D."/>
            <person name="Kuhnert P."/>
            <person name="Arce C.C.M."/>
            <person name="Thonen L."/>
            <person name="Ruiz C."/>
            <person name="Zhang X."/>
            <person name="Robert C.A.M."/>
            <person name="Karimi J."/>
            <person name="Kamali S."/>
            <person name="Ma J."/>
            <person name="Bruggmann R."/>
            <person name="Erb M."/>
        </authorList>
    </citation>
    <scope>NUCLEOTIDE SEQUENCE [LARGE SCALE GENOMIC DNA]</scope>
    <source>
        <strain evidence="1 2">BOJ-47</strain>
    </source>
</reference>
<gene>
    <name evidence="1" type="ORF">CKY01_08275</name>
</gene>
<dbReference type="InterPro" id="IPR050793">
    <property type="entry name" value="CMP-NeuNAc_synthase"/>
</dbReference>
<organism evidence="1 2">
    <name type="scientific">Photorhabdus laumondii subsp. clarkei</name>
    <dbReference type="NCBI Taxonomy" id="2029685"/>
    <lineage>
        <taxon>Bacteria</taxon>
        <taxon>Pseudomonadati</taxon>
        <taxon>Pseudomonadota</taxon>
        <taxon>Gammaproteobacteria</taxon>
        <taxon>Enterobacterales</taxon>
        <taxon>Morganellaceae</taxon>
        <taxon>Photorhabdus</taxon>
    </lineage>
</organism>
<dbReference type="CDD" id="cd02513">
    <property type="entry name" value="CMP-NeuAc_Synthase"/>
    <property type="match status" value="1"/>
</dbReference>
<dbReference type="Pfam" id="PF02348">
    <property type="entry name" value="CTP_transf_3"/>
    <property type="match status" value="1"/>
</dbReference>
<dbReference type="GO" id="GO:0008781">
    <property type="term" value="F:N-acylneuraminate cytidylyltransferase activity"/>
    <property type="evidence" value="ECO:0007669"/>
    <property type="project" value="TreeGrafter"/>
</dbReference>
<keyword evidence="1" id="KW-0548">Nucleotidyltransferase</keyword>
<dbReference type="PANTHER" id="PTHR21485:SF6">
    <property type="entry name" value="N-ACYLNEURAMINATE CYTIDYLYLTRANSFERASE-RELATED"/>
    <property type="match status" value="1"/>
</dbReference>
<dbReference type="AlphaFoldDB" id="A0A329VHZ7"/>
<dbReference type="PANTHER" id="PTHR21485">
    <property type="entry name" value="HAD SUPERFAMILY MEMBERS CMAS AND KDSC"/>
    <property type="match status" value="1"/>
</dbReference>
<dbReference type="SUPFAM" id="SSF53448">
    <property type="entry name" value="Nucleotide-diphospho-sugar transferases"/>
    <property type="match status" value="1"/>
</dbReference>
<dbReference type="EMBL" id="NSCI01000008">
    <property type="protein sequence ID" value="RAW91548.1"/>
    <property type="molecule type" value="Genomic_DNA"/>
</dbReference>
<accession>A0A329VHZ7</accession>